<sequence length="302" mass="33899">MNIAASTYYARQHRPSSAGDIRDEQLTHEIRQVYKANYAVLGARKMQTMLNRHDPHQRGHVARCTVGRLMGAEGISGLRRTNAPNTTHSAPREKCPADLVDRHFASFWPDRLWVADITYVRTFSGWVYVAFVIDVFSRMIVGWQCSTSLYTGLAEDALKMGIYLRKRQGVENLCGLIHHSDRGVQYRSIRYGNALDDEKAVASVGSKGDSFDNALAEATNSLYKDELIRNKGPWTGIDDLEIATAEWVHWFNTVRPHGSLSQMTPTEFEAVHPNGRAPRAPVIDGADAPVGHADRRRVRRVA</sequence>
<dbReference type="STRING" id="1404245.CGLY_11225"/>
<dbReference type="PANTHER" id="PTHR46889">
    <property type="entry name" value="TRANSPOSASE INSF FOR INSERTION SEQUENCE IS3B-RELATED"/>
    <property type="match status" value="1"/>
</dbReference>
<evidence type="ECO:0000256" key="2">
    <source>
        <dbReference type="SAM" id="MobiDB-lite"/>
    </source>
</evidence>
<dbReference type="KEGG" id="cgy:CGLY_11225"/>
<feature type="region of interest" description="Disordered" evidence="2">
    <location>
        <begin position="1"/>
        <end position="21"/>
    </location>
</feature>
<evidence type="ECO:0000313" key="5">
    <source>
        <dbReference type="Proteomes" id="UP000023703"/>
    </source>
</evidence>
<dbReference type="InterPro" id="IPR025948">
    <property type="entry name" value="HTH-like_dom"/>
</dbReference>
<dbReference type="EMBL" id="CP006842">
    <property type="protein sequence ID" value="AHW64690.1"/>
    <property type="molecule type" value="Genomic_DNA"/>
</dbReference>
<dbReference type="InterPro" id="IPR050900">
    <property type="entry name" value="Transposase_IS3/IS150/IS904"/>
</dbReference>
<dbReference type="Gene3D" id="3.30.420.10">
    <property type="entry name" value="Ribonuclease H-like superfamily/Ribonuclease H"/>
    <property type="match status" value="1"/>
</dbReference>
<accession>X5EBC4</accession>
<feature type="domain" description="Integrase catalytic" evidence="3">
    <location>
        <begin position="105"/>
        <end position="273"/>
    </location>
</feature>
<reference evidence="4 5" key="1">
    <citation type="journal article" date="2015" name="Int. J. Syst. Evol. Microbiol.">
        <title>Revisiting Corynebacterium glyciniphilum (ex Kubota et al., 1972) sp. nov., nom. rev., isolated from putrefied banana.</title>
        <authorList>
            <person name="Al-Dilaimi A."/>
            <person name="Bednarz H."/>
            <person name="Lomker A."/>
            <person name="Niehaus K."/>
            <person name="Kalinowski J."/>
            <person name="Ruckert C."/>
        </authorList>
    </citation>
    <scope>NUCLEOTIDE SEQUENCE [LARGE SCALE GENOMIC DNA]</scope>
    <source>
        <strain evidence="4">AJ 3170</strain>
    </source>
</reference>
<dbReference type="GO" id="GO:0015074">
    <property type="term" value="P:DNA integration"/>
    <property type="evidence" value="ECO:0007669"/>
    <property type="project" value="InterPro"/>
</dbReference>
<dbReference type="HOGENOM" id="CLU_027402_4_0_11"/>
<dbReference type="NCBIfam" id="NF033516">
    <property type="entry name" value="transpos_IS3"/>
    <property type="match status" value="1"/>
</dbReference>
<dbReference type="eggNOG" id="COG2801">
    <property type="taxonomic scope" value="Bacteria"/>
</dbReference>
<proteinExistence type="predicted"/>
<evidence type="ECO:0000256" key="1">
    <source>
        <dbReference type="ARBA" id="ARBA00002286"/>
    </source>
</evidence>
<dbReference type="InterPro" id="IPR048020">
    <property type="entry name" value="Transpos_IS3"/>
</dbReference>
<evidence type="ECO:0000259" key="3">
    <source>
        <dbReference type="PROSITE" id="PS50994"/>
    </source>
</evidence>
<dbReference type="Proteomes" id="UP000023703">
    <property type="component" value="Chromosome"/>
</dbReference>
<organism evidence="4 5">
    <name type="scientific">Corynebacterium glyciniphilum AJ 3170</name>
    <dbReference type="NCBI Taxonomy" id="1404245"/>
    <lineage>
        <taxon>Bacteria</taxon>
        <taxon>Bacillati</taxon>
        <taxon>Actinomycetota</taxon>
        <taxon>Actinomycetes</taxon>
        <taxon>Mycobacteriales</taxon>
        <taxon>Corynebacteriaceae</taxon>
        <taxon>Corynebacterium</taxon>
    </lineage>
</organism>
<dbReference type="PROSITE" id="PS50994">
    <property type="entry name" value="INTEGRASE"/>
    <property type="match status" value="1"/>
</dbReference>
<dbReference type="Pfam" id="PF13276">
    <property type="entry name" value="HTH_21"/>
    <property type="match status" value="1"/>
</dbReference>
<name>X5EBC4_9CORY</name>
<dbReference type="InterPro" id="IPR001584">
    <property type="entry name" value="Integrase_cat-core"/>
</dbReference>
<dbReference type="AlphaFoldDB" id="X5EBC4"/>
<protein>
    <submittedName>
        <fullName evidence="4">Putative integrase</fullName>
    </submittedName>
</protein>
<comment type="function">
    <text evidence="1">Involved in the transposition of the insertion sequence.</text>
</comment>
<dbReference type="PANTHER" id="PTHR46889:SF5">
    <property type="entry name" value="INTEGRASE PROTEIN"/>
    <property type="match status" value="1"/>
</dbReference>
<gene>
    <name evidence="4" type="ORF">CGLY_11225</name>
</gene>
<evidence type="ECO:0000313" key="4">
    <source>
        <dbReference type="EMBL" id="AHW64690.1"/>
    </source>
</evidence>
<dbReference type="InterPro" id="IPR036397">
    <property type="entry name" value="RNaseH_sf"/>
</dbReference>
<dbReference type="SUPFAM" id="SSF53098">
    <property type="entry name" value="Ribonuclease H-like"/>
    <property type="match status" value="1"/>
</dbReference>
<feature type="region of interest" description="Disordered" evidence="2">
    <location>
        <begin position="279"/>
        <end position="302"/>
    </location>
</feature>
<dbReference type="Pfam" id="PF13333">
    <property type="entry name" value="rve_2"/>
    <property type="match status" value="1"/>
</dbReference>
<dbReference type="GO" id="GO:0003676">
    <property type="term" value="F:nucleic acid binding"/>
    <property type="evidence" value="ECO:0007669"/>
    <property type="project" value="InterPro"/>
</dbReference>
<keyword evidence="5" id="KW-1185">Reference proteome</keyword>
<dbReference type="InterPro" id="IPR012337">
    <property type="entry name" value="RNaseH-like_sf"/>
</dbReference>
<dbReference type="Pfam" id="PF00665">
    <property type="entry name" value="rve"/>
    <property type="match status" value="1"/>
</dbReference>